<evidence type="ECO:0000313" key="11">
    <source>
        <dbReference type="Proteomes" id="UP001497600"/>
    </source>
</evidence>
<dbReference type="PROSITE" id="PS51820">
    <property type="entry name" value="PA14"/>
    <property type="match status" value="1"/>
</dbReference>
<feature type="compositionally biased region" description="Low complexity" evidence="6">
    <location>
        <begin position="1154"/>
        <end position="1169"/>
    </location>
</feature>
<evidence type="ECO:0000259" key="9">
    <source>
        <dbReference type="PROSITE" id="PS51824"/>
    </source>
</evidence>
<feature type="signal peptide" evidence="7">
    <location>
        <begin position="1"/>
        <end position="22"/>
    </location>
</feature>
<keyword evidence="11" id="KW-1185">Reference proteome</keyword>
<protein>
    <submittedName>
        <fullName evidence="10">Cell wall protein Iff4p</fullName>
    </submittedName>
</protein>
<evidence type="ECO:0000256" key="5">
    <source>
        <dbReference type="ARBA" id="ARBA00023180"/>
    </source>
</evidence>
<sequence length="1381" mass="141365">MRFGPKLKLVATAALALTPVLGQHITSDRTDHSSVLMLGDVVVDAGATWRIYNALVETFFGKIIIKGRFFVNIDRYPFSLSLTSATLKEFNNSGVICLDSIRSGVAPIYSFVVGTFHNTGEIYFSAAGNVLQSIYIIAAPNWTNAKSGSIHLYQDKRANGYALLGRIGRTIVNDGQICIRNHAWLSNTPIKGSGCIEVGMNSNFWYFNSLIDFDAEQTVYLSHSSSSFKVESLGRAQTYKVAGFGNNNVIGLTVSITKFHYDEKTGIMNLMTGLPPLYFNQYFKIGTGYDPKKFVVQTVDFGGFLGKSIYNAGVRYYGPIPEGSTPHTGCVVCKDIPPMVDPTSSILSSGTIESTSSGMIFSSATSSGMQFSSVESTSSSADASSSDKTSPPDTSSNVGPSNSSPTSGFEPTSNSEITSDTPVSSTGPSDDCPITSIPVTACVSTTIPTFICQSSDVQSSVPVVSSITTTICTTTLIPSTSCSTETYTPTPLCPTDQFTRKLRSSKSPAAQFNLKDVKLISDHTYSVTLGMKSDQGFDKEHLEELNIDCGGVKHTLYDVSKNIDLVPNPKDWTFNFEAKCVDYGDKICLPSLSVSVQWCVFNAHSTLCNSWFFSYDYKYDFGCDANKDWSIYCWPKPVKSVCETTTYFTSSCETTVMPTTTWTTTDIPDNSCETSYIVTSTCETTYIPTTQCPSSSSSSVASSSSLTSSNDRSTDSSSMEPSSSYASSSTTSPNSNSSASSDSIPTNSASSSTSSSTNPSNSDSSSESSTSSDTTSRSVSSSASSSINPSNTASSSGSIHPSNSTTSGTSSDTNSGATSGTSSGSLGPSDSASGSVNSSASGSASHSVNPSGSTSGSASGSDSRSVNPSESGSDSTSGSASGSISGSASGSVNPSDSASGSASESASGSVNPSDSTSASASGSVNPSDSASGSTSASASGSINPNSSASGSASGSVKPSDSAYDSTSGSASGSINPSSSASGSASGSVNPSDSASGSTSESASGSVNPSNTASGSTSGSASGSVNPSSSAYDSTSASASGSINPSSSASGSASGSVNPSNSTSGSTSESASGSVNPSSAASDSSSGSVNPSDPSSASVSPSDSFSTESRSSSVTSTDATSNSDILSSSISSTVDPFMSSSISVSSSDYSSESVSSSLSSSSMSSSSSTSDYPCGPTANPTACSPSSVGTPGLGAVFYPYTYGDDDTSKSLGFMTGGYKKLTSLASIPHISNLQLSENSRSVAKSFLVELTGYFKAPAGGSYDFELSVKDAAVVLVGAGSAFSCCNTNCIGNRDAMFAHWDEQKQLLGKDSRTISFGGGVYYPIKIVYSNKGGPISLSLTANGPTGTISIMDHVFSFDNEPDGCPATGNVRRNFSASFDSMN</sequence>
<feature type="compositionally biased region" description="Polar residues" evidence="6">
    <location>
        <begin position="397"/>
        <end position="428"/>
    </location>
</feature>
<reference evidence="10 11" key="1">
    <citation type="submission" date="2024-01" db="EMBL/GenBank/DDBJ databases">
        <authorList>
            <consortium name="Genoscope - CEA"/>
            <person name="William W."/>
        </authorList>
    </citation>
    <scope>NUCLEOTIDE SEQUENCE [LARGE SCALE GENOMIC DNA]</scope>
    <source>
        <strain evidence="10 11">29B2s-10</strain>
    </source>
</reference>
<dbReference type="PROSITE" id="PS51824">
    <property type="entry name" value="FLO11"/>
    <property type="match status" value="1"/>
</dbReference>
<organism evidence="10 11">
    <name type="scientific">[Candida] anglica</name>
    <dbReference type="NCBI Taxonomy" id="148631"/>
    <lineage>
        <taxon>Eukaryota</taxon>
        <taxon>Fungi</taxon>
        <taxon>Dikarya</taxon>
        <taxon>Ascomycota</taxon>
        <taxon>Saccharomycotina</taxon>
        <taxon>Pichiomycetes</taxon>
        <taxon>Debaryomycetaceae</taxon>
        <taxon>Kurtzmaniella</taxon>
    </lineage>
</organism>
<dbReference type="InterPro" id="IPR018871">
    <property type="entry name" value="GLEYA_adhesin_domain"/>
</dbReference>
<accession>A0ABP0EAV0</accession>
<gene>
    <name evidence="10" type="primary">IFF4</name>
    <name evidence="10" type="ORF">CAAN4_D07866</name>
</gene>
<feature type="region of interest" description="Disordered" evidence="6">
    <location>
        <begin position="1154"/>
        <end position="1184"/>
    </location>
</feature>
<feature type="domain" description="PA14" evidence="8">
    <location>
        <begin position="1187"/>
        <end position="1354"/>
    </location>
</feature>
<dbReference type="Pfam" id="PF11765">
    <property type="entry name" value="Hyphal_reg_CWP"/>
    <property type="match status" value="1"/>
</dbReference>
<evidence type="ECO:0000256" key="4">
    <source>
        <dbReference type="ARBA" id="ARBA00022729"/>
    </source>
</evidence>
<comment type="subcellular location">
    <subcellularLocation>
        <location evidence="1">Secreted</location>
        <location evidence="1">Cell wall</location>
    </subcellularLocation>
</comment>
<evidence type="ECO:0000256" key="2">
    <source>
        <dbReference type="ARBA" id="ARBA00022512"/>
    </source>
</evidence>
<name>A0ABP0EAV0_9ASCO</name>
<dbReference type="Gene3D" id="2.60.120.1560">
    <property type="match status" value="1"/>
</dbReference>
<dbReference type="SMART" id="SM01213">
    <property type="entry name" value="Flo11"/>
    <property type="match status" value="1"/>
</dbReference>
<evidence type="ECO:0000256" key="7">
    <source>
        <dbReference type="SAM" id="SignalP"/>
    </source>
</evidence>
<evidence type="ECO:0000313" key="10">
    <source>
        <dbReference type="EMBL" id="CAK7904117.1"/>
    </source>
</evidence>
<feature type="region of interest" description="Disordered" evidence="6">
    <location>
        <begin position="690"/>
        <end position="1132"/>
    </location>
</feature>
<dbReference type="Proteomes" id="UP001497600">
    <property type="component" value="Chromosome D"/>
</dbReference>
<dbReference type="EMBL" id="OZ004256">
    <property type="protein sequence ID" value="CAK7904117.1"/>
    <property type="molecule type" value="Genomic_DNA"/>
</dbReference>
<keyword evidence="3" id="KW-0964">Secreted</keyword>
<proteinExistence type="predicted"/>
<feature type="compositionally biased region" description="Low complexity" evidence="6">
    <location>
        <begin position="694"/>
        <end position="1131"/>
    </location>
</feature>
<dbReference type="InterPro" id="IPR037524">
    <property type="entry name" value="PA14/GLEYA"/>
</dbReference>
<keyword evidence="5" id="KW-0325">Glycoprotein</keyword>
<feature type="region of interest" description="Disordered" evidence="6">
    <location>
        <begin position="373"/>
        <end position="431"/>
    </location>
</feature>
<evidence type="ECO:0000256" key="1">
    <source>
        <dbReference type="ARBA" id="ARBA00004191"/>
    </source>
</evidence>
<evidence type="ECO:0000259" key="8">
    <source>
        <dbReference type="PROSITE" id="PS51820"/>
    </source>
</evidence>
<feature type="chain" id="PRO_5046610303" evidence="7">
    <location>
        <begin position="23"/>
        <end position="1381"/>
    </location>
</feature>
<dbReference type="InterPro" id="IPR018789">
    <property type="entry name" value="Flo11"/>
</dbReference>
<dbReference type="Pfam" id="PF10182">
    <property type="entry name" value="Flo11"/>
    <property type="match status" value="1"/>
</dbReference>
<dbReference type="Pfam" id="PF10528">
    <property type="entry name" value="GLEYA"/>
    <property type="match status" value="1"/>
</dbReference>
<feature type="domain" description="Flo11" evidence="9">
    <location>
        <begin position="480"/>
        <end position="644"/>
    </location>
</feature>
<feature type="compositionally biased region" description="Low complexity" evidence="6">
    <location>
        <begin position="373"/>
        <end position="396"/>
    </location>
</feature>
<evidence type="ECO:0000256" key="6">
    <source>
        <dbReference type="SAM" id="MobiDB-lite"/>
    </source>
</evidence>
<evidence type="ECO:0000256" key="3">
    <source>
        <dbReference type="ARBA" id="ARBA00022525"/>
    </source>
</evidence>
<keyword evidence="4 7" id="KW-0732">Signal</keyword>
<dbReference type="InterPro" id="IPR021031">
    <property type="entry name" value="Hyphal-reg_cell_wall_N"/>
</dbReference>
<keyword evidence="2" id="KW-0134">Cell wall</keyword>